<dbReference type="InterPro" id="IPR015422">
    <property type="entry name" value="PyrdxlP-dep_Trfase_small"/>
</dbReference>
<keyword evidence="6 13" id="KW-0032">Aminotransferase</keyword>
<evidence type="ECO:0000256" key="2">
    <source>
        <dbReference type="ARBA" id="ARBA00004496"/>
    </source>
</evidence>
<dbReference type="OrthoDB" id="9801834at2"/>
<feature type="binding site" evidence="13">
    <location>
        <position position="49"/>
    </location>
    <ligand>
        <name>substrate</name>
    </ligand>
</feature>
<evidence type="ECO:0000256" key="13">
    <source>
        <dbReference type="HAMAP-Rule" id="MF_00834"/>
    </source>
</evidence>
<comment type="cofactor">
    <cofactor evidence="1 13">
        <name>pyridoxal 5'-phosphate</name>
        <dbReference type="ChEBI" id="CHEBI:597326"/>
    </cofactor>
</comment>
<organism evidence="14 15">
    <name type="scientific">Candidatus Odyssella acanthamoebae</name>
    <dbReference type="NCBI Taxonomy" id="91604"/>
    <lineage>
        <taxon>Bacteria</taxon>
        <taxon>Pseudomonadati</taxon>
        <taxon>Pseudomonadota</taxon>
        <taxon>Alphaproteobacteria</taxon>
        <taxon>Holosporales</taxon>
        <taxon>Candidatus Paracaedibacteraceae</taxon>
        <taxon>Candidatus Odyssella</taxon>
    </lineage>
</organism>
<feature type="binding site" evidence="13">
    <location>
        <position position="274"/>
    </location>
    <ligand>
        <name>substrate</name>
    </ligand>
</feature>
<comment type="pathway">
    <text evidence="3 13">Cofactor biosynthesis; biotin biosynthesis; 7,8-diaminononanoate from 8-amino-7-oxononanoate (SAM route): step 1/1.</text>
</comment>
<dbReference type="GO" id="GO:0005737">
    <property type="term" value="C:cytoplasm"/>
    <property type="evidence" value="ECO:0007669"/>
    <property type="project" value="UniProtKB-SubCell"/>
</dbReference>
<dbReference type="EMBL" id="CP008941">
    <property type="protein sequence ID" value="AIK95496.1"/>
    <property type="molecule type" value="Genomic_DNA"/>
</dbReference>
<dbReference type="GO" id="GO:0009102">
    <property type="term" value="P:biotin biosynthetic process"/>
    <property type="evidence" value="ECO:0007669"/>
    <property type="project" value="UniProtKB-UniRule"/>
</dbReference>
<dbReference type="GO" id="GO:0004015">
    <property type="term" value="F:adenosylmethionine-8-amino-7-oxononanoate transaminase activity"/>
    <property type="evidence" value="ECO:0007669"/>
    <property type="project" value="UniProtKB-UniRule"/>
</dbReference>
<dbReference type="InterPro" id="IPR005815">
    <property type="entry name" value="BioA"/>
</dbReference>
<comment type="catalytic activity">
    <reaction evidence="11 13">
        <text>(8S)-8-amino-7-oxononanoate + S-adenosyl-L-methionine = S-adenosyl-4-methylsulfanyl-2-oxobutanoate + (7R,8S)-7,8-diammoniononanoate</text>
        <dbReference type="Rhea" id="RHEA:16861"/>
        <dbReference type="ChEBI" id="CHEBI:16490"/>
        <dbReference type="ChEBI" id="CHEBI:59789"/>
        <dbReference type="ChEBI" id="CHEBI:149468"/>
        <dbReference type="ChEBI" id="CHEBI:149469"/>
        <dbReference type="EC" id="2.6.1.62"/>
    </reaction>
</comment>
<keyword evidence="7 13" id="KW-0808">Transferase</keyword>
<dbReference type="GO" id="GO:0030170">
    <property type="term" value="F:pyridoxal phosphate binding"/>
    <property type="evidence" value="ECO:0007669"/>
    <property type="project" value="UniProtKB-UniRule"/>
</dbReference>
<dbReference type="HAMAP" id="MF_00834">
    <property type="entry name" value="BioA"/>
    <property type="match status" value="1"/>
</dbReference>
<evidence type="ECO:0000256" key="4">
    <source>
        <dbReference type="ARBA" id="ARBA00011738"/>
    </source>
</evidence>
<comment type="subcellular location">
    <subcellularLocation>
        <location evidence="2 13">Cytoplasm</location>
    </subcellularLocation>
</comment>
<comment type="function">
    <text evidence="13">Catalyzes the transfer of the alpha-amino group from S-adenosyl-L-methionine (SAM) to 7-keto-8-aminopelargonic acid (KAPA) to form 7,8-diaminopelargonic acid (DAPA). It is the only aminotransferase known to utilize SAM as an amino donor.</text>
</comment>
<dbReference type="EC" id="2.6.1.62" evidence="13"/>
<evidence type="ECO:0000256" key="3">
    <source>
        <dbReference type="ARBA" id="ARBA00005063"/>
    </source>
</evidence>
<dbReference type="eggNOG" id="COG0161">
    <property type="taxonomic scope" value="Bacteria"/>
</dbReference>
<gene>
    <name evidence="13" type="primary">bioA</name>
    <name evidence="14" type="ORF">ID47_00070</name>
</gene>
<dbReference type="SUPFAM" id="SSF53383">
    <property type="entry name" value="PLP-dependent transferases"/>
    <property type="match status" value="1"/>
</dbReference>
<dbReference type="PANTHER" id="PTHR42684">
    <property type="entry name" value="ADENOSYLMETHIONINE-8-AMINO-7-OXONONANOATE AMINOTRANSFERASE"/>
    <property type="match status" value="1"/>
</dbReference>
<dbReference type="CDD" id="cd00610">
    <property type="entry name" value="OAT_like"/>
    <property type="match status" value="1"/>
</dbReference>
<evidence type="ECO:0000256" key="9">
    <source>
        <dbReference type="ARBA" id="ARBA00022756"/>
    </source>
</evidence>
<dbReference type="PANTHER" id="PTHR42684:SF3">
    <property type="entry name" value="ADENOSYLMETHIONINE-8-AMINO-7-OXONONANOATE AMINOTRANSFERASE"/>
    <property type="match status" value="1"/>
</dbReference>
<keyword evidence="5 13" id="KW-0963">Cytoplasm</keyword>
<dbReference type="NCBIfam" id="NF004624">
    <property type="entry name" value="PRK05964.1"/>
    <property type="match status" value="1"/>
</dbReference>
<proteinExistence type="inferred from homology"/>
<name>A0A077AT17_9PROT</name>
<dbReference type="Gene3D" id="3.40.640.10">
    <property type="entry name" value="Type I PLP-dependent aspartate aminotransferase-like (Major domain)"/>
    <property type="match status" value="1"/>
</dbReference>
<dbReference type="KEGG" id="paca:ID47_00070"/>
<dbReference type="InterPro" id="IPR015424">
    <property type="entry name" value="PyrdxlP-dep_Trfase"/>
</dbReference>
<evidence type="ECO:0000256" key="8">
    <source>
        <dbReference type="ARBA" id="ARBA00022691"/>
    </source>
</evidence>
<protein>
    <recommendedName>
        <fullName evidence="13">Adenosylmethionine-8-amino-7-oxononanoate aminotransferase</fullName>
        <ecNumber evidence="13">2.6.1.62</ecNumber>
    </recommendedName>
    <alternativeName>
        <fullName evidence="13">7,8-diamino-pelargonic acid aminotransferase</fullName>
        <shortName evidence="13">DAPA AT</shortName>
        <shortName evidence="13">DAPA aminotransferase</shortName>
    </alternativeName>
    <alternativeName>
        <fullName evidence="13">7,8-diaminononanoate synthase</fullName>
        <shortName evidence="13">DANS</shortName>
    </alternativeName>
    <alternativeName>
        <fullName evidence="13">Diaminopelargonic acid synthase</fullName>
    </alternativeName>
</protein>
<dbReference type="NCBIfam" id="TIGR00508">
    <property type="entry name" value="bioA"/>
    <property type="match status" value="1"/>
</dbReference>
<comment type="similarity">
    <text evidence="12 13">Belongs to the class-III pyridoxal-phosphate-dependent aminotransferase family. BioA subfamily.</text>
</comment>
<dbReference type="FunFam" id="3.40.640.10:FF:000078">
    <property type="entry name" value="Adenosylmethionine-8-amino-7-oxononanoate aminotransferase"/>
    <property type="match status" value="1"/>
</dbReference>
<evidence type="ECO:0000256" key="12">
    <source>
        <dbReference type="ARBA" id="ARBA00060970"/>
    </source>
</evidence>
<evidence type="ECO:0000256" key="7">
    <source>
        <dbReference type="ARBA" id="ARBA00022679"/>
    </source>
</evidence>
<evidence type="ECO:0000313" key="14">
    <source>
        <dbReference type="EMBL" id="AIK95496.1"/>
    </source>
</evidence>
<dbReference type="UniPathway" id="UPA00078">
    <property type="reaction ID" value="UER00160"/>
</dbReference>
<dbReference type="InterPro" id="IPR015421">
    <property type="entry name" value="PyrdxlP-dep_Trfase_major"/>
</dbReference>
<keyword evidence="15" id="KW-1185">Reference proteome</keyword>
<feature type="binding site" evidence="13">
    <location>
        <position position="308"/>
    </location>
    <ligand>
        <name>substrate</name>
    </ligand>
</feature>
<feature type="binding site" evidence="13">
    <location>
        <begin position="108"/>
        <end position="109"/>
    </location>
    <ligand>
        <name>pyridoxal 5'-phosphate</name>
        <dbReference type="ChEBI" id="CHEBI:597326"/>
    </ligand>
</feature>
<evidence type="ECO:0000313" key="15">
    <source>
        <dbReference type="Proteomes" id="UP000028926"/>
    </source>
</evidence>
<dbReference type="HOGENOM" id="CLU_016922_4_3_5"/>
<evidence type="ECO:0000256" key="6">
    <source>
        <dbReference type="ARBA" id="ARBA00022576"/>
    </source>
</evidence>
<feature type="modified residue" description="N6-(pyridoxal phosphate)lysine" evidence="13">
    <location>
        <position position="274"/>
    </location>
</feature>
<dbReference type="PIRSF" id="PIRSF000521">
    <property type="entry name" value="Transaminase_4ab_Lys_Orn"/>
    <property type="match status" value="1"/>
</dbReference>
<sequence>MLSSRDKKSIWHPFTQHYTADDPIVITHARGASLFDENAKEYLDLVSSWWVNIHGHAHPYIAQAIAKQANQLEHVMFAGFTHEPAIKLAEALLAIAPAYDKVFFTDNGSTAIEVALKIAYQYWHNQGQNRPRFVAFEGAYHGDTFGAMAVGKTSGYYDPFFDLLQEVTFLPFPATWLEDTTVEEKEAAALIALDLYLEEHANETAALILEPMIQGASGMAMCRPSFVEAVFKRCKTAGVLTIADEIMTGFGRTGKMIACDYLNGVYPDFLCLSKGITGGFLPLAVTLCRDRIYNAFLDETYAKALTHGHSYTANPLACAAALASLDVFEQEQTHQKIAALCQMHQEWAPRLLANPDIERVRHQGTILAFNLKNFNPGQTKKFKSLVIEAGLNIRPLGATVYILPPYCLTAEQLHSAYVRIIDCISQSK</sequence>
<feature type="binding site" evidence="13">
    <location>
        <position position="394"/>
    </location>
    <ligand>
        <name>substrate</name>
    </ligand>
</feature>
<feature type="binding site" evidence="13">
    <location>
        <begin position="309"/>
        <end position="310"/>
    </location>
    <ligand>
        <name>pyridoxal 5'-phosphate</name>
        <dbReference type="ChEBI" id="CHEBI:597326"/>
    </ligand>
</feature>
<dbReference type="AlphaFoldDB" id="A0A077AT17"/>
<dbReference type="Pfam" id="PF00202">
    <property type="entry name" value="Aminotran_3"/>
    <property type="match status" value="1"/>
</dbReference>
<dbReference type="GO" id="GO:0004141">
    <property type="term" value="F:dethiobiotin synthase activity"/>
    <property type="evidence" value="ECO:0007669"/>
    <property type="project" value="TreeGrafter"/>
</dbReference>
<reference evidence="14 15" key="1">
    <citation type="submission" date="2014-07" db="EMBL/GenBank/DDBJ databases">
        <title>Comparative genomic insights into amoeba endosymbionts belonging to the families of Holosporaceae and Candidatus Midichloriaceae within Rickettsiales.</title>
        <authorList>
            <person name="Wang Z."/>
            <person name="Wu M."/>
        </authorList>
    </citation>
    <scope>NUCLEOTIDE SEQUENCE [LARGE SCALE GENOMIC DNA]</scope>
    <source>
        <strain evidence="14">PRA3</strain>
    </source>
</reference>
<comment type="subunit">
    <text evidence="4 13">Homodimer.</text>
</comment>
<evidence type="ECO:0000256" key="11">
    <source>
        <dbReference type="ARBA" id="ARBA00048449"/>
    </source>
</evidence>
<keyword evidence="10 13" id="KW-0663">Pyridoxal phosphate</keyword>
<evidence type="ECO:0000256" key="1">
    <source>
        <dbReference type="ARBA" id="ARBA00001933"/>
    </source>
</evidence>
<keyword evidence="9 13" id="KW-0093">Biotin biosynthesis</keyword>
<feature type="binding site" evidence="13">
    <location>
        <position position="244"/>
    </location>
    <ligand>
        <name>pyridoxal 5'-phosphate</name>
        <dbReference type="ChEBI" id="CHEBI:597326"/>
    </ligand>
</feature>
<feature type="site" description="Participates in the substrate recognition with KAPA and in a stacking interaction with the adenine ring of SAM" evidence="13">
    <location>
        <position position="14"/>
    </location>
</feature>
<evidence type="ECO:0000256" key="5">
    <source>
        <dbReference type="ARBA" id="ARBA00022490"/>
    </source>
</evidence>
<accession>A0A077AT17</accession>
<dbReference type="STRING" id="91604.ID47_00070"/>
<dbReference type="InterPro" id="IPR005814">
    <property type="entry name" value="Aminotrans_3"/>
</dbReference>
<feature type="binding site" evidence="13">
    <location>
        <position position="140"/>
    </location>
    <ligand>
        <name>substrate</name>
    </ligand>
</feature>
<dbReference type="Gene3D" id="3.90.1150.10">
    <property type="entry name" value="Aspartate Aminotransferase, domain 1"/>
    <property type="match status" value="1"/>
</dbReference>
<dbReference type="Proteomes" id="UP000028926">
    <property type="component" value="Chromosome"/>
</dbReference>
<evidence type="ECO:0000256" key="10">
    <source>
        <dbReference type="ARBA" id="ARBA00022898"/>
    </source>
</evidence>
<keyword evidence="8 13" id="KW-0949">S-adenosyl-L-methionine</keyword>